<organism evidence="2 3">
    <name type="scientific">Nocardia jiangsuensis</name>
    <dbReference type="NCBI Taxonomy" id="1691563"/>
    <lineage>
        <taxon>Bacteria</taxon>
        <taxon>Bacillati</taxon>
        <taxon>Actinomycetota</taxon>
        <taxon>Actinomycetes</taxon>
        <taxon>Mycobacteriales</taxon>
        <taxon>Nocardiaceae</taxon>
        <taxon>Nocardia</taxon>
    </lineage>
</organism>
<sequence length="124" mass="13813">MTTDPVATLRTVVLDCPEPATLARFYAGLLGGEVVDEDDDPTWQVLIEPGGRRIAFQHAPEYTPPVFPDPKASQQLHLDLLVADVETAEQAALELGAVLLEPHDDDRFRVYRDPVGHTFCFVWE</sequence>
<dbReference type="Gene3D" id="3.10.180.10">
    <property type="entry name" value="2,3-Dihydroxybiphenyl 1,2-Dioxygenase, domain 1"/>
    <property type="match status" value="1"/>
</dbReference>
<feature type="domain" description="VOC" evidence="1">
    <location>
        <begin position="8"/>
        <end position="124"/>
    </location>
</feature>
<dbReference type="RefSeq" id="WP_378611924.1">
    <property type="nucleotide sequence ID" value="NZ_JBHSAX010000009.1"/>
</dbReference>
<dbReference type="InterPro" id="IPR041581">
    <property type="entry name" value="Glyoxalase_6"/>
</dbReference>
<comment type="caution">
    <text evidence="2">The sequence shown here is derived from an EMBL/GenBank/DDBJ whole genome shotgun (WGS) entry which is preliminary data.</text>
</comment>
<dbReference type="PANTHER" id="PTHR35908">
    <property type="entry name" value="HYPOTHETICAL FUSION PROTEIN"/>
    <property type="match status" value="1"/>
</dbReference>
<accession>A0ABV8DR88</accession>
<evidence type="ECO:0000313" key="3">
    <source>
        <dbReference type="Proteomes" id="UP001595696"/>
    </source>
</evidence>
<dbReference type="EMBL" id="JBHSAX010000009">
    <property type="protein sequence ID" value="MFC3962164.1"/>
    <property type="molecule type" value="Genomic_DNA"/>
</dbReference>
<keyword evidence="3" id="KW-1185">Reference proteome</keyword>
<dbReference type="PROSITE" id="PS51819">
    <property type="entry name" value="VOC"/>
    <property type="match status" value="1"/>
</dbReference>
<name>A0ABV8DR88_9NOCA</name>
<dbReference type="SUPFAM" id="SSF54593">
    <property type="entry name" value="Glyoxalase/Bleomycin resistance protein/Dihydroxybiphenyl dioxygenase"/>
    <property type="match status" value="1"/>
</dbReference>
<evidence type="ECO:0000259" key="1">
    <source>
        <dbReference type="PROSITE" id="PS51819"/>
    </source>
</evidence>
<dbReference type="InterPro" id="IPR029068">
    <property type="entry name" value="Glyas_Bleomycin-R_OHBP_Dase"/>
</dbReference>
<dbReference type="PANTHER" id="PTHR35908:SF1">
    <property type="entry name" value="CONSERVED PROTEIN"/>
    <property type="match status" value="1"/>
</dbReference>
<evidence type="ECO:0000313" key="2">
    <source>
        <dbReference type="EMBL" id="MFC3962164.1"/>
    </source>
</evidence>
<protein>
    <submittedName>
        <fullName evidence="2">VOC family protein</fullName>
    </submittedName>
</protein>
<dbReference type="CDD" id="cd06587">
    <property type="entry name" value="VOC"/>
    <property type="match status" value="1"/>
</dbReference>
<dbReference type="Proteomes" id="UP001595696">
    <property type="component" value="Unassembled WGS sequence"/>
</dbReference>
<dbReference type="InterPro" id="IPR037523">
    <property type="entry name" value="VOC_core"/>
</dbReference>
<gene>
    <name evidence="2" type="ORF">ACFO0B_09230</name>
</gene>
<proteinExistence type="predicted"/>
<dbReference type="Pfam" id="PF18029">
    <property type="entry name" value="Glyoxalase_6"/>
    <property type="match status" value="1"/>
</dbReference>
<reference evidence="3" key="1">
    <citation type="journal article" date="2019" name="Int. J. Syst. Evol. Microbiol.">
        <title>The Global Catalogue of Microorganisms (GCM) 10K type strain sequencing project: providing services to taxonomists for standard genome sequencing and annotation.</title>
        <authorList>
            <consortium name="The Broad Institute Genomics Platform"/>
            <consortium name="The Broad Institute Genome Sequencing Center for Infectious Disease"/>
            <person name="Wu L."/>
            <person name="Ma J."/>
        </authorList>
    </citation>
    <scope>NUCLEOTIDE SEQUENCE [LARGE SCALE GENOMIC DNA]</scope>
    <source>
        <strain evidence="3">CGMCC 4.7330</strain>
    </source>
</reference>